<dbReference type="GO" id="GO:0035556">
    <property type="term" value="P:intracellular signal transduction"/>
    <property type="evidence" value="ECO:0007669"/>
    <property type="project" value="InterPro"/>
</dbReference>
<dbReference type="SUPFAM" id="SSF55073">
    <property type="entry name" value="Nucleotide cyclase"/>
    <property type="match status" value="1"/>
</dbReference>
<feature type="region of interest" description="Disordered" evidence="1">
    <location>
        <begin position="1"/>
        <end position="200"/>
    </location>
</feature>
<organism evidence="3 4">
    <name type="scientific">Brevibacterium yomogidense</name>
    <dbReference type="NCBI Taxonomy" id="946573"/>
    <lineage>
        <taxon>Bacteria</taxon>
        <taxon>Bacillati</taxon>
        <taxon>Actinomycetota</taxon>
        <taxon>Actinomycetes</taxon>
        <taxon>Micrococcales</taxon>
        <taxon>Brevibacteriaceae</taxon>
        <taxon>Brevibacterium</taxon>
    </lineage>
</organism>
<feature type="compositionally biased region" description="Basic and acidic residues" evidence="1">
    <location>
        <begin position="166"/>
        <end position="185"/>
    </location>
</feature>
<dbReference type="InterPro" id="IPR001054">
    <property type="entry name" value="A/G_cyclase"/>
</dbReference>
<dbReference type="AlphaFoldDB" id="A0A1X6XQ90"/>
<evidence type="ECO:0000313" key="3">
    <source>
        <dbReference type="EMBL" id="SLN01382.1"/>
    </source>
</evidence>
<protein>
    <submittedName>
        <fullName evidence="3">Adenylate cyclase</fullName>
        <ecNumber evidence="3">4.6.1.1</ecNumber>
    </submittedName>
</protein>
<evidence type="ECO:0000259" key="2">
    <source>
        <dbReference type="PROSITE" id="PS50125"/>
    </source>
</evidence>
<dbReference type="EMBL" id="FWFF01000022">
    <property type="protein sequence ID" value="SLN01382.1"/>
    <property type="molecule type" value="Genomic_DNA"/>
</dbReference>
<dbReference type="EC" id="4.6.1.1" evidence="3"/>
<feature type="compositionally biased region" description="Basic and acidic residues" evidence="1">
    <location>
        <begin position="1"/>
        <end position="12"/>
    </location>
</feature>
<keyword evidence="4" id="KW-1185">Reference proteome</keyword>
<feature type="compositionally biased region" description="Low complexity" evidence="1">
    <location>
        <begin position="35"/>
        <end position="49"/>
    </location>
</feature>
<dbReference type="Gene3D" id="3.30.70.1230">
    <property type="entry name" value="Nucleotide cyclase"/>
    <property type="match status" value="1"/>
</dbReference>
<dbReference type="RefSeq" id="WP_256970433.1">
    <property type="nucleotide sequence ID" value="NZ_FWFF01000022.1"/>
</dbReference>
<evidence type="ECO:0000256" key="1">
    <source>
        <dbReference type="SAM" id="MobiDB-lite"/>
    </source>
</evidence>
<name>A0A1X6XQ90_9MICO</name>
<evidence type="ECO:0000313" key="4">
    <source>
        <dbReference type="Proteomes" id="UP000196581"/>
    </source>
</evidence>
<dbReference type="SMART" id="SM00044">
    <property type="entry name" value="CYCc"/>
    <property type="match status" value="1"/>
</dbReference>
<accession>A0A1X6XQ90</accession>
<feature type="compositionally biased region" description="Acidic residues" evidence="1">
    <location>
        <begin position="146"/>
        <end position="165"/>
    </location>
</feature>
<proteinExistence type="predicted"/>
<gene>
    <name evidence="3" type="ORF">FM105_14550</name>
</gene>
<dbReference type="Pfam" id="PF00211">
    <property type="entry name" value="Guanylate_cyc"/>
    <property type="match status" value="1"/>
</dbReference>
<keyword evidence="3" id="KW-0456">Lyase</keyword>
<dbReference type="Proteomes" id="UP000196581">
    <property type="component" value="Unassembled WGS sequence"/>
</dbReference>
<dbReference type="GO" id="GO:0009190">
    <property type="term" value="P:cyclic nucleotide biosynthetic process"/>
    <property type="evidence" value="ECO:0007669"/>
    <property type="project" value="InterPro"/>
</dbReference>
<reference evidence="4" key="1">
    <citation type="submission" date="2017-02" db="EMBL/GenBank/DDBJ databases">
        <authorList>
            <person name="Dridi B."/>
        </authorList>
    </citation>
    <scope>NUCLEOTIDE SEQUENCE [LARGE SCALE GENOMIC DNA]</scope>
    <source>
        <strain evidence="4">B Co 03.10</strain>
    </source>
</reference>
<dbReference type="GO" id="GO:0004016">
    <property type="term" value="F:adenylate cyclase activity"/>
    <property type="evidence" value="ECO:0007669"/>
    <property type="project" value="UniProtKB-EC"/>
</dbReference>
<feature type="domain" description="Guanylate cyclase" evidence="2">
    <location>
        <begin position="387"/>
        <end position="496"/>
    </location>
</feature>
<sequence>MSADDDRADQHRPTRRWTRPAMTDAPATWTGSVRWADAADPAAWMPGGAERSADAEDTPTRAMPTVAPAVEPAEAAGGAESSASSHSSGPPDSAASSDTSGSSDPSGEGAADAASQDAGQDAPRVASLPLVDEPTDGSDPAMEPVSEYDPEAEAPADPDELDPDSGEDRSDDHGSFSRRLADDPRTGALSTIDLESASQREAEATEDTIYELRSAAQHLEEVLIGGKRVLTRKEVAQLAEVSTLSARKLWRSLGQPRIPEGEAAFTVSDAAPLRRLADLVSGELVDEETALQLSRAIGQMTDRLVVWQMEAVVEFLIEEKGLSDSKARLTALDVFEDLIDPLQDLMVYAWRRNLAGALGRLNVNVEEGLEIGGASRGQDPTMPLARGIGFIDLVSYTRLSQQLDSRELSRLVKKFQFLAYNIVAAGGGKVIKTVGDEVFFAAETPLAGAEIAMTLLEQVKADESLPRCRVGFSWGRVLSRMGDIFGTTVNLAARLTAVADPNTVVTDADTARIIERDDAFEFTGRRDLNLQGLGEVGVVEMHRLSESTINAEDIV</sequence>
<dbReference type="CDD" id="cd07302">
    <property type="entry name" value="CHD"/>
    <property type="match status" value="1"/>
</dbReference>
<dbReference type="PROSITE" id="PS50125">
    <property type="entry name" value="GUANYLATE_CYCLASE_2"/>
    <property type="match status" value="1"/>
</dbReference>
<feature type="compositionally biased region" description="Low complexity" evidence="1">
    <location>
        <begin position="64"/>
        <end position="122"/>
    </location>
</feature>
<dbReference type="InterPro" id="IPR029787">
    <property type="entry name" value="Nucleotide_cyclase"/>
</dbReference>